<evidence type="ECO:0000313" key="2">
    <source>
        <dbReference type="Proteomes" id="UP000192356"/>
    </source>
</evidence>
<sequence length="83" mass="10014">MNKEEVNKPVDKIKVMYINNNYLEKNMLIRKNKPTTSLNDLVKMIEKNNTVIEKYKNNTVVYEDNVYDLRKKDNEKDNKVFKE</sequence>
<gene>
    <name evidence="1" type="ORF">HERIO_1120</name>
</gene>
<organism evidence="1 2">
    <name type="scientific">Hepatospora eriocheir</name>
    <dbReference type="NCBI Taxonomy" id="1081669"/>
    <lineage>
        <taxon>Eukaryota</taxon>
        <taxon>Fungi</taxon>
        <taxon>Fungi incertae sedis</taxon>
        <taxon>Microsporidia</taxon>
        <taxon>Hepatosporidae</taxon>
        <taxon>Hepatospora</taxon>
    </lineage>
</organism>
<proteinExistence type="predicted"/>
<reference evidence="1 2" key="1">
    <citation type="journal article" date="2017" name="Environ. Microbiol.">
        <title>Decay of the glycolytic pathway and adaptation to intranuclear parasitism within Enterocytozoonidae microsporidia.</title>
        <authorList>
            <person name="Wiredu Boakye D."/>
            <person name="Jaroenlak P."/>
            <person name="Prachumwat A."/>
            <person name="Williams T.A."/>
            <person name="Bateman K.S."/>
            <person name="Itsathitphaisarn O."/>
            <person name="Sritunyalucksana K."/>
            <person name="Paszkiewicz K.H."/>
            <person name="Moore K.A."/>
            <person name="Stentiford G.D."/>
            <person name="Williams B.A."/>
        </authorList>
    </citation>
    <scope>NUCLEOTIDE SEQUENCE [LARGE SCALE GENOMIC DNA]</scope>
    <source>
        <strain evidence="1 2">GB1</strain>
    </source>
</reference>
<accession>A0A1X0QB48</accession>
<protein>
    <submittedName>
        <fullName evidence="1">Uncharacterized protein</fullName>
    </submittedName>
</protein>
<comment type="caution">
    <text evidence="1">The sequence shown here is derived from an EMBL/GenBank/DDBJ whole genome shotgun (WGS) entry which is preliminary data.</text>
</comment>
<name>A0A1X0QB48_9MICR</name>
<dbReference type="VEuPathDB" id="MicrosporidiaDB:HERIO_1120"/>
<dbReference type="VEuPathDB" id="MicrosporidiaDB:A0H76_1670"/>
<dbReference type="EMBL" id="LVKB01000048">
    <property type="protein sequence ID" value="ORD96997.1"/>
    <property type="molecule type" value="Genomic_DNA"/>
</dbReference>
<evidence type="ECO:0000313" key="1">
    <source>
        <dbReference type="EMBL" id="ORD96997.1"/>
    </source>
</evidence>
<keyword evidence="2" id="KW-1185">Reference proteome</keyword>
<dbReference type="Proteomes" id="UP000192356">
    <property type="component" value="Unassembled WGS sequence"/>
</dbReference>
<dbReference type="AlphaFoldDB" id="A0A1X0QB48"/>